<sequence>MDHHHDNISASKDESKSGTQEMDDRANDVSQGSAKDYHDHTSIKKQKLDSESEQEMENDSSSRIVSDVDRKKCIRLKDYRAQGKKPFNAISESKSGTQEMDDRANDVSQGSAKDYHDHTSIKKQKLDSESEQEMENDSSSRIVSDVDRKKCIRLKDYRAQGKKPFNAISESKSGTQEMDDRANDVSPGNQVDGPNNEEVTESTGQKSLETSALDPGIKSDVSQSDPSTGPRDVYREQISPKRAQGKKPFNAISDSLAHQGEQIPPTDQAVSFHQALAIIKKNRNGKVV</sequence>
<feature type="compositionally biased region" description="Basic and acidic residues" evidence="1">
    <location>
        <begin position="144"/>
        <end position="159"/>
    </location>
</feature>
<dbReference type="Proteomes" id="UP001165740">
    <property type="component" value="Chromosome 7"/>
</dbReference>
<name>A0A9W3AWB4_BIOGL</name>
<organism evidence="2 3">
    <name type="scientific">Biomphalaria glabrata</name>
    <name type="common">Bloodfluke planorb</name>
    <name type="synonym">Freshwater snail</name>
    <dbReference type="NCBI Taxonomy" id="6526"/>
    <lineage>
        <taxon>Eukaryota</taxon>
        <taxon>Metazoa</taxon>
        <taxon>Spiralia</taxon>
        <taxon>Lophotrochozoa</taxon>
        <taxon>Mollusca</taxon>
        <taxon>Gastropoda</taxon>
        <taxon>Heterobranchia</taxon>
        <taxon>Euthyneura</taxon>
        <taxon>Panpulmonata</taxon>
        <taxon>Hygrophila</taxon>
        <taxon>Lymnaeoidea</taxon>
        <taxon>Planorbidae</taxon>
        <taxon>Biomphalaria</taxon>
    </lineage>
</organism>
<gene>
    <name evidence="3" type="primary">LOC106080223</name>
</gene>
<feature type="compositionally biased region" description="Basic and acidic residues" evidence="1">
    <location>
        <begin position="35"/>
        <end position="50"/>
    </location>
</feature>
<feature type="compositionally biased region" description="Basic and acidic residues" evidence="1">
    <location>
        <begin position="1"/>
        <end position="27"/>
    </location>
</feature>
<evidence type="ECO:0000256" key="1">
    <source>
        <dbReference type="SAM" id="MobiDB-lite"/>
    </source>
</evidence>
<dbReference type="GeneID" id="106080223"/>
<dbReference type="AlphaFoldDB" id="A0A9W3AWB4"/>
<accession>A0A9W3AWB4</accession>
<reference evidence="3" key="1">
    <citation type="submission" date="2025-08" db="UniProtKB">
        <authorList>
            <consortium name="RefSeq"/>
        </authorList>
    </citation>
    <scope>IDENTIFICATION</scope>
</reference>
<dbReference type="RefSeq" id="XP_055891508.1">
    <property type="nucleotide sequence ID" value="XM_056035533.1"/>
</dbReference>
<feature type="compositionally biased region" description="Basic and acidic residues" evidence="1">
    <location>
        <begin position="113"/>
        <end position="128"/>
    </location>
</feature>
<feature type="compositionally biased region" description="Polar residues" evidence="1">
    <location>
        <begin position="201"/>
        <end position="210"/>
    </location>
</feature>
<feature type="region of interest" description="Disordered" evidence="1">
    <location>
        <begin position="1"/>
        <end position="247"/>
    </location>
</feature>
<feature type="compositionally biased region" description="Basic and acidic residues" evidence="1">
    <location>
        <begin position="66"/>
        <end position="81"/>
    </location>
</feature>
<proteinExistence type="predicted"/>
<evidence type="ECO:0000313" key="2">
    <source>
        <dbReference type="Proteomes" id="UP001165740"/>
    </source>
</evidence>
<protein>
    <submittedName>
        <fullName evidence="3">Uncharacterized protein LOC106080223 isoform X3</fullName>
    </submittedName>
</protein>
<keyword evidence="2" id="KW-1185">Reference proteome</keyword>
<evidence type="ECO:0000313" key="3">
    <source>
        <dbReference type="RefSeq" id="XP_055891508.1"/>
    </source>
</evidence>